<accession>A0A976IBA4</accession>
<dbReference type="GO" id="GO:0030170">
    <property type="term" value="F:pyridoxal phosphate binding"/>
    <property type="evidence" value="ECO:0007669"/>
    <property type="project" value="InterPro"/>
</dbReference>
<name>A0A976IBA4_BRELC</name>
<keyword evidence="11" id="KW-0472">Membrane</keyword>
<keyword evidence="6" id="KW-0256">Endoplasmic reticulum</keyword>
<keyword evidence="10" id="KW-0443">Lipid metabolism</keyword>
<dbReference type="GeneID" id="94345141"/>
<organism evidence="18 19">
    <name type="scientific">Bremia lactucae</name>
    <name type="common">Lettuce downy mildew</name>
    <dbReference type="NCBI Taxonomy" id="4779"/>
    <lineage>
        <taxon>Eukaryota</taxon>
        <taxon>Sar</taxon>
        <taxon>Stramenopiles</taxon>
        <taxon>Oomycota</taxon>
        <taxon>Peronosporomycetes</taxon>
        <taxon>Peronosporales</taxon>
        <taxon>Peronosporaceae</taxon>
        <taxon>Bremia</taxon>
    </lineage>
</organism>
<dbReference type="InterPro" id="IPR015421">
    <property type="entry name" value="PyrdxlP-dep_Trfase_major"/>
</dbReference>
<dbReference type="InterPro" id="IPR050477">
    <property type="entry name" value="GrpII_AminoAcid_Decarb"/>
</dbReference>
<keyword evidence="12 17" id="KW-0456">Lyase</keyword>
<keyword evidence="9" id="KW-1133">Transmembrane helix</keyword>
<evidence type="ECO:0000256" key="8">
    <source>
        <dbReference type="ARBA" id="ARBA00022919"/>
    </source>
</evidence>
<dbReference type="Proteomes" id="UP000294530">
    <property type="component" value="Unassembled WGS sequence"/>
</dbReference>
<comment type="caution">
    <text evidence="18">The sequence shown here is derived from an EMBL/GenBank/DDBJ whole genome shotgun (WGS) entry which is preliminary data.</text>
</comment>
<dbReference type="RefSeq" id="XP_067815214.1">
    <property type="nucleotide sequence ID" value="XM_067959470.1"/>
</dbReference>
<dbReference type="InterPro" id="IPR002129">
    <property type="entry name" value="PyrdxlP-dep_de-COase"/>
</dbReference>
<dbReference type="Gene3D" id="6.10.140.2150">
    <property type="match status" value="1"/>
</dbReference>
<comment type="similarity">
    <text evidence="13">Belongs to the group II decarboxylase family. Sphingosine-1-phosphate lyase subfamily.</text>
</comment>
<dbReference type="OrthoDB" id="10254570at2759"/>
<evidence type="ECO:0000256" key="11">
    <source>
        <dbReference type="ARBA" id="ARBA00023136"/>
    </source>
</evidence>
<proteinExistence type="inferred from homology"/>
<dbReference type="InterPro" id="IPR015424">
    <property type="entry name" value="PyrdxlP-dep_Trfase"/>
</dbReference>
<keyword evidence="8" id="KW-0746">Sphingolipid metabolism</keyword>
<gene>
    <name evidence="18" type="ORF">CCR75_001366</name>
</gene>
<keyword evidence="19" id="KW-1185">Reference proteome</keyword>
<evidence type="ECO:0000256" key="7">
    <source>
        <dbReference type="ARBA" id="ARBA00022898"/>
    </source>
</evidence>
<dbReference type="FunFam" id="3.40.640.10:FF:000020">
    <property type="entry name" value="sphingosine-1-phosphate lyase 1"/>
    <property type="match status" value="1"/>
</dbReference>
<evidence type="ECO:0000313" key="19">
    <source>
        <dbReference type="Proteomes" id="UP000294530"/>
    </source>
</evidence>
<evidence type="ECO:0000256" key="13">
    <source>
        <dbReference type="ARBA" id="ARBA00038302"/>
    </source>
</evidence>
<evidence type="ECO:0000256" key="3">
    <source>
        <dbReference type="ARBA" id="ARBA00004760"/>
    </source>
</evidence>
<dbReference type="Gene3D" id="3.40.640.10">
    <property type="entry name" value="Type I PLP-dependent aspartate aminotransferase-like (Major domain)"/>
    <property type="match status" value="1"/>
</dbReference>
<dbReference type="GO" id="GO:0019752">
    <property type="term" value="P:carboxylic acid metabolic process"/>
    <property type="evidence" value="ECO:0007669"/>
    <property type="project" value="InterPro"/>
</dbReference>
<dbReference type="GO" id="GO:0008117">
    <property type="term" value="F:sphinganine-1-phosphate aldolase activity"/>
    <property type="evidence" value="ECO:0007669"/>
    <property type="project" value="UniProtKB-EC"/>
</dbReference>
<evidence type="ECO:0000256" key="4">
    <source>
        <dbReference type="ARBA" id="ARBA00004991"/>
    </source>
</evidence>
<dbReference type="AlphaFoldDB" id="A0A976IBA4"/>
<evidence type="ECO:0000256" key="9">
    <source>
        <dbReference type="ARBA" id="ARBA00022989"/>
    </source>
</evidence>
<evidence type="ECO:0000256" key="2">
    <source>
        <dbReference type="ARBA" id="ARBA00004389"/>
    </source>
</evidence>
<comment type="pathway">
    <text evidence="3">Lipid metabolism; sphingolipid metabolism.</text>
</comment>
<comment type="pathway">
    <text evidence="4">Sphingolipid metabolism.</text>
</comment>
<comment type="cofactor">
    <cofactor evidence="1 16 17">
        <name>pyridoxal 5'-phosphate</name>
        <dbReference type="ChEBI" id="CHEBI:597326"/>
    </cofactor>
</comment>
<dbReference type="GO" id="GO:0030149">
    <property type="term" value="P:sphingolipid catabolic process"/>
    <property type="evidence" value="ECO:0007669"/>
    <property type="project" value="TreeGrafter"/>
</dbReference>
<dbReference type="Gene3D" id="3.90.1150.10">
    <property type="entry name" value="Aspartate Aminotransferase, domain 1"/>
    <property type="match status" value="1"/>
</dbReference>
<evidence type="ECO:0000256" key="1">
    <source>
        <dbReference type="ARBA" id="ARBA00001933"/>
    </source>
</evidence>
<dbReference type="PANTHER" id="PTHR42735:SF6">
    <property type="entry name" value="SPHINGOSINE-1-PHOSPHATE LYASE 1"/>
    <property type="match status" value="1"/>
</dbReference>
<dbReference type="PANTHER" id="PTHR42735">
    <property type="match status" value="1"/>
</dbReference>
<evidence type="ECO:0000256" key="14">
    <source>
        <dbReference type="ARBA" id="ARBA00038965"/>
    </source>
</evidence>
<evidence type="ECO:0000256" key="5">
    <source>
        <dbReference type="ARBA" id="ARBA00022692"/>
    </source>
</evidence>
<evidence type="ECO:0000256" key="15">
    <source>
        <dbReference type="ARBA" id="ARBA00042568"/>
    </source>
</evidence>
<dbReference type="KEGG" id="blac:94345141"/>
<dbReference type="SUPFAM" id="SSF53383">
    <property type="entry name" value="PLP-dependent transferases"/>
    <property type="match status" value="1"/>
</dbReference>
<sequence>MLSFLGQFLPISEAHLPASAVAALALYLSLRPLFNVDRALVKLWPLVLLFFASYRYYQAITFPSSSCFLRMWIAVQHYAPVFEAVVSDTLLLISIISIFSASVQLVRRARYVSRKSLFNAVGGAAVKALKQLPIASVKMANEMRKIESEVEHMLKGNDSLAAKMEKLHALPAQGMDDNKLVALLTNLAGNSDNKWKDGFVSGAVYHGEKEHLDVLNKAYALYAVTNPLHADLWPVVNKFEAEVIAMTASLLNGGHPEVCGTLTSGGTESIFLAAKAHRAYYRQKHGITTPEIIACVTAHAAIDKACEILGIRLIKVPMDSQSLKMDLHAVRWNISANTILLYSSAPNFPHGIIDDIAALSQLAVQNDVGLHVDCCLGGFVLPFARQLRTTIPVFDFALPGVTSISCDTHKYGYGSKGTSVVLYKTSELRRFQYFSYPDWTGGLYVTPTLAGSRSGALSAAAWASMVRLGREGFLEKTKGILDTVDEIKTGIQRIDGIHLLGDPLVMVVCFAGDKGINALRVGNAMAKRGWSLNSLQHPTSVHLCVTVCHIGKSQKFVSALEEAVNEVKQDPNASLEGGSAIYGMASSLPAGPVDDILRIYTDISLNV</sequence>
<reference evidence="18 19" key="1">
    <citation type="journal article" date="2021" name="Genome Biol.">
        <title>AFLAP: assembly-free linkage analysis pipeline using k-mers from genome sequencing data.</title>
        <authorList>
            <person name="Fletcher K."/>
            <person name="Zhang L."/>
            <person name="Gil J."/>
            <person name="Han R."/>
            <person name="Cavanaugh K."/>
            <person name="Michelmore R."/>
        </authorList>
    </citation>
    <scope>NUCLEOTIDE SEQUENCE [LARGE SCALE GENOMIC DNA]</scope>
    <source>
        <strain evidence="18 19">SF5</strain>
    </source>
</reference>
<dbReference type="Pfam" id="PF00282">
    <property type="entry name" value="Pyridoxal_deC"/>
    <property type="match status" value="1"/>
</dbReference>
<evidence type="ECO:0000256" key="17">
    <source>
        <dbReference type="RuleBase" id="RU000382"/>
    </source>
</evidence>
<feature type="modified residue" description="N6-(pyridoxal phosphate)lysine" evidence="16">
    <location>
        <position position="410"/>
    </location>
</feature>
<keyword evidence="7 16" id="KW-0663">Pyridoxal phosphate</keyword>
<evidence type="ECO:0000256" key="6">
    <source>
        <dbReference type="ARBA" id="ARBA00022824"/>
    </source>
</evidence>
<keyword evidence="5" id="KW-0812">Transmembrane</keyword>
<dbReference type="GO" id="GO:0005789">
    <property type="term" value="C:endoplasmic reticulum membrane"/>
    <property type="evidence" value="ECO:0007669"/>
    <property type="project" value="UniProtKB-SubCell"/>
</dbReference>
<evidence type="ECO:0000256" key="16">
    <source>
        <dbReference type="PIRSR" id="PIRSR602129-50"/>
    </source>
</evidence>
<evidence type="ECO:0000256" key="12">
    <source>
        <dbReference type="ARBA" id="ARBA00023239"/>
    </source>
</evidence>
<comment type="subcellular location">
    <subcellularLocation>
        <location evidence="2">Endoplasmic reticulum membrane</location>
        <topology evidence="2">Single-pass membrane protein</topology>
    </subcellularLocation>
</comment>
<evidence type="ECO:0000313" key="18">
    <source>
        <dbReference type="EMBL" id="TDH65715.1"/>
    </source>
</evidence>
<dbReference type="EMBL" id="SHOA02000013">
    <property type="protein sequence ID" value="TDH65715.1"/>
    <property type="molecule type" value="Genomic_DNA"/>
</dbReference>
<protein>
    <recommendedName>
        <fullName evidence="14">sphinganine-1-phosphate aldolase</fullName>
        <ecNumber evidence="14">4.1.2.27</ecNumber>
    </recommendedName>
    <alternativeName>
        <fullName evidence="15">Sphingosine-1-phosphate aldolase</fullName>
    </alternativeName>
</protein>
<dbReference type="EC" id="4.1.2.27" evidence="14"/>
<dbReference type="InterPro" id="IPR015422">
    <property type="entry name" value="PyrdxlP-dep_Trfase_small"/>
</dbReference>
<evidence type="ECO:0000256" key="10">
    <source>
        <dbReference type="ARBA" id="ARBA00023098"/>
    </source>
</evidence>